<feature type="chain" id="PRO_5020269758" evidence="1">
    <location>
        <begin position="33"/>
        <end position="446"/>
    </location>
</feature>
<dbReference type="InterPro" id="IPR006059">
    <property type="entry name" value="SBP"/>
</dbReference>
<organism evidence="2 3">
    <name type="scientific">Acetivibrio mesophilus</name>
    <dbReference type="NCBI Taxonomy" id="2487273"/>
    <lineage>
        <taxon>Bacteria</taxon>
        <taxon>Bacillati</taxon>
        <taxon>Bacillota</taxon>
        <taxon>Clostridia</taxon>
        <taxon>Eubacteriales</taxon>
        <taxon>Oscillospiraceae</taxon>
        <taxon>Acetivibrio</taxon>
    </lineage>
</organism>
<dbReference type="OrthoDB" id="383937at2"/>
<evidence type="ECO:0000313" key="2">
    <source>
        <dbReference type="EMBL" id="RXE59879.1"/>
    </source>
</evidence>
<evidence type="ECO:0000313" key="3">
    <source>
        <dbReference type="Proteomes" id="UP000289166"/>
    </source>
</evidence>
<keyword evidence="3" id="KW-1185">Reference proteome</keyword>
<dbReference type="Proteomes" id="UP000289166">
    <property type="component" value="Unassembled WGS sequence"/>
</dbReference>
<dbReference type="PANTHER" id="PTHR43649:SF12">
    <property type="entry name" value="DIACETYLCHITOBIOSE BINDING PROTEIN DASA"/>
    <property type="match status" value="1"/>
</dbReference>
<keyword evidence="1" id="KW-0732">Signal</keyword>
<protein>
    <submittedName>
        <fullName evidence="2">Extracellular solute-binding protein</fullName>
    </submittedName>
</protein>
<name>A0A4V1K2D2_9FIRM</name>
<accession>A0A4V1K2D2</accession>
<sequence>MKNVTIKLLLLTLLALLGVVFLAGCNKQPANAEENTEPQVSNTPGREFDLGGYTIKIAQWWDGNPKDRKAIERYKAAEEKYNCKIQYVTIAWDQIVSKYISSVLSGEPIADIALFEMTMALPVFAESDLIIPVDDYFDFNDPKWPPIIKQTGRYAGKQYGFSNASWNLSGIYYNKELFNRLGLPDPYELQENGEWTWEKFLEIAQKATRDEDGDGQNETWGLAIQAHNLYSPLILSNDANIINIDDNGKASFALDEPNAIEALQFFGDLYNKYKVVVPATNETDWYEAPQRFSEGNIAMFFGQSWDGEDFKTAMKEECGFVFMPKGPKASDYVVPVLQESKIFVMPKHAKYPEVAAKVFEEIYLFNNDLVGFEYWIGSFLNSDEGKKTARQMLNKGKVSMHQGYPTFDGMLFENIAGEIITRKVPADIFIKNFKDKAQRAIDSEYE</sequence>
<feature type="signal peptide" evidence="1">
    <location>
        <begin position="1"/>
        <end position="32"/>
    </location>
</feature>
<dbReference type="RefSeq" id="WP_128705764.1">
    <property type="nucleotide sequence ID" value="NZ_RLII01000003.1"/>
</dbReference>
<dbReference type="PANTHER" id="PTHR43649">
    <property type="entry name" value="ARABINOSE-BINDING PROTEIN-RELATED"/>
    <property type="match status" value="1"/>
</dbReference>
<dbReference type="PROSITE" id="PS51257">
    <property type="entry name" value="PROKAR_LIPOPROTEIN"/>
    <property type="match status" value="1"/>
</dbReference>
<gene>
    <name evidence="2" type="ORF">EFD62_03785</name>
</gene>
<dbReference type="AlphaFoldDB" id="A0A4V1K2D2"/>
<dbReference type="Pfam" id="PF13416">
    <property type="entry name" value="SBP_bac_8"/>
    <property type="match status" value="1"/>
</dbReference>
<proteinExistence type="predicted"/>
<dbReference type="EMBL" id="RLII01000003">
    <property type="protein sequence ID" value="RXE59879.1"/>
    <property type="molecule type" value="Genomic_DNA"/>
</dbReference>
<comment type="caution">
    <text evidence="2">The sequence shown here is derived from an EMBL/GenBank/DDBJ whole genome shotgun (WGS) entry which is preliminary data.</text>
</comment>
<reference evidence="3" key="1">
    <citation type="submission" date="2018-11" db="EMBL/GenBank/DDBJ databases">
        <title>Genome sequencing of a novel mesophilic and cellulolytic organism within the genus Hungateiclostridium.</title>
        <authorList>
            <person name="Rettenmaier R."/>
            <person name="Liebl W."/>
            <person name="Zverlov V."/>
        </authorList>
    </citation>
    <scope>NUCLEOTIDE SEQUENCE [LARGE SCALE GENOMIC DNA]</scope>
    <source>
        <strain evidence="3">N2K1</strain>
    </source>
</reference>
<dbReference type="InterPro" id="IPR050490">
    <property type="entry name" value="Bact_solute-bd_prot1"/>
</dbReference>
<evidence type="ECO:0000256" key="1">
    <source>
        <dbReference type="SAM" id="SignalP"/>
    </source>
</evidence>
<dbReference type="Gene3D" id="3.40.190.10">
    <property type="entry name" value="Periplasmic binding protein-like II"/>
    <property type="match status" value="1"/>
</dbReference>
<dbReference type="SUPFAM" id="SSF53850">
    <property type="entry name" value="Periplasmic binding protein-like II"/>
    <property type="match status" value="1"/>
</dbReference>